<keyword evidence="4 7" id="KW-0812">Transmembrane</keyword>
<dbReference type="EMBL" id="SMKA01000036">
    <property type="protein sequence ID" value="TDC31160.1"/>
    <property type="molecule type" value="Genomic_DNA"/>
</dbReference>
<dbReference type="GO" id="GO:0005886">
    <property type="term" value="C:plasma membrane"/>
    <property type="evidence" value="ECO:0007669"/>
    <property type="project" value="UniProtKB-SubCell"/>
</dbReference>
<dbReference type="InterPro" id="IPR036259">
    <property type="entry name" value="MFS_trans_sf"/>
</dbReference>
<feature type="transmembrane region" description="Helical" evidence="7">
    <location>
        <begin position="47"/>
        <end position="68"/>
    </location>
</feature>
<organism evidence="9 10">
    <name type="scientific">Kribbella albertanoniae</name>
    <dbReference type="NCBI Taxonomy" id="1266829"/>
    <lineage>
        <taxon>Bacteria</taxon>
        <taxon>Bacillati</taxon>
        <taxon>Actinomycetota</taxon>
        <taxon>Actinomycetes</taxon>
        <taxon>Propionibacteriales</taxon>
        <taxon>Kribbellaceae</taxon>
        <taxon>Kribbella</taxon>
    </lineage>
</organism>
<name>A0A4R4Q7M0_9ACTN</name>
<evidence type="ECO:0000313" key="9">
    <source>
        <dbReference type="EMBL" id="TDC31160.1"/>
    </source>
</evidence>
<dbReference type="PROSITE" id="PS50850">
    <property type="entry name" value="MFS"/>
    <property type="match status" value="1"/>
</dbReference>
<gene>
    <name evidence="9" type="ORF">E1261_11660</name>
</gene>
<comment type="subcellular location">
    <subcellularLocation>
        <location evidence="1">Cell membrane</location>
        <topology evidence="1">Multi-pass membrane protein</topology>
    </subcellularLocation>
</comment>
<keyword evidence="3" id="KW-1003">Cell membrane</keyword>
<evidence type="ECO:0000256" key="5">
    <source>
        <dbReference type="ARBA" id="ARBA00022989"/>
    </source>
</evidence>
<evidence type="ECO:0000256" key="4">
    <source>
        <dbReference type="ARBA" id="ARBA00022692"/>
    </source>
</evidence>
<proteinExistence type="predicted"/>
<dbReference type="RefSeq" id="WP_132405723.1">
    <property type="nucleotide sequence ID" value="NZ_SMKA01000036.1"/>
</dbReference>
<keyword evidence="5 7" id="KW-1133">Transmembrane helix</keyword>
<comment type="caution">
    <text evidence="9">The sequence shown here is derived from an EMBL/GenBank/DDBJ whole genome shotgun (WGS) entry which is preliminary data.</text>
</comment>
<keyword evidence="10" id="KW-1185">Reference proteome</keyword>
<sequence>MGWLVRGEVRKLWVGQMVSAAGSSITTVALPLVAVLTLQASPLEMGLLSALTVLPHLVFGLPAGLVVDRVSLRRLLVWADVGRAVLLGSIPAAAAAGVLEMGQLYGVAVLAGVITLLADTAAQTLLPALVSRAELMRANSASLLTTNVASTTGPSAAGFLVQAVSAPFAILVDALSFVVSAVTSYLIREPARVEAPERMPVRLSTGLRVLFADRVLGPLTLSATVASLFGAMQGPLVVLYLVRELHWSPAYVGIALTASGAAAVVGTLLATAWCHRVGIGRAYLSGQLLSVVSGAALATGLVPVIYLGQMVSGLGMALFGIPQRTLRQSRIPPHQLGQATATWRTLVIGGQALGAALAGVLGTALGLRPTLLLSTAGMLIGVLIAALSPLRTIKTLG</sequence>
<dbReference type="InterPro" id="IPR020846">
    <property type="entry name" value="MFS_dom"/>
</dbReference>
<dbReference type="GO" id="GO:0022857">
    <property type="term" value="F:transmembrane transporter activity"/>
    <property type="evidence" value="ECO:0007669"/>
    <property type="project" value="InterPro"/>
</dbReference>
<evidence type="ECO:0000259" key="8">
    <source>
        <dbReference type="PROSITE" id="PS50850"/>
    </source>
</evidence>
<dbReference type="Pfam" id="PF05977">
    <property type="entry name" value="MFS_3"/>
    <property type="match status" value="1"/>
</dbReference>
<keyword evidence="6 7" id="KW-0472">Membrane</keyword>
<feature type="transmembrane region" description="Helical" evidence="7">
    <location>
        <begin position="343"/>
        <end position="365"/>
    </location>
</feature>
<dbReference type="CDD" id="cd06173">
    <property type="entry name" value="MFS_MefA_like"/>
    <property type="match status" value="1"/>
</dbReference>
<evidence type="ECO:0000256" key="3">
    <source>
        <dbReference type="ARBA" id="ARBA00022475"/>
    </source>
</evidence>
<protein>
    <submittedName>
        <fullName evidence="9">MFS transporter</fullName>
    </submittedName>
</protein>
<dbReference type="SUPFAM" id="SSF103473">
    <property type="entry name" value="MFS general substrate transporter"/>
    <property type="match status" value="1"/>
</dbReference>
<evidence type="ECO:0000313" key="10">
    <source>
        <dbReference type="Proteomes" id="UP000295075"/>
    </source>
</evidence>
<dbReference type="InterPro" id="IPR010290">
    <property type="entry name" value="TM_effector"/>
</dbReference>
<feature type="domain" description="Major facilitator superfamily (MFS) profile" evidence="8">
    <location>
        <begin position="8"/>
        <end position="393"/>
    </location>
</feature>
<evidence type="ECO:0000256" key="2">
    <source>
        <dbReference type="ARBA" id="ARBA00022448"/>
    </source>
</evidence>
<evidence type="ECO:0000256" key="6">
    <source>
        <dbReference type="ARBA" id="ARBA00023136"/>
    </source>
</evidence>
<dbReference type="PANTHER" id="PTHR23513:SF6">
    <property type="entry name" value="MAJOR FACILITATOR SUPERFAMILY ASSOCIATED DOMAIN-CONTAINING PROTEIN"/>
    <property type="match status" value="1"/>
</dbReference>
<dbReference type="Gene3D" id="1.20.1250.20">
    <property type="entry name" value="MFS general substrate transporter like domains"/>
    <property type="match status" value="1"/>
</dbReference>
<dbReference type="AlphaFoldDB" id="A0A4R4Q7M0"/>
<evidence type="ECO:0000256" key="1">
    <source>
        <dbReference type="ARBA" id="ARBA00004651"/>
    </source>
</evidence>
<keyword evidence="2" id="KW-0813">Transport</keyword>
<reference evidence="9 10" key="1">
    <citation type="submission" date="2019-03" db="EMBL/GenBank/DDBJ databases">
        <title>Draft genome sequences of novel Actinobacteria.</title>
        <authorList>
            <person name="Sahin N."/>
            <person name="Ay H."/>
            <person name="Saygin H."/>
        </authorList>
    </citation>
    <scope>NUCLEOTIDE SEQUENCE [LARGE SCALE GENOMIC DNA]</scope>
    <source>
        <strain evidence="9 10">JCM 30547</strain>
    </source>
</reference>
<dbReference type="PANTHER" id="PTHR23513">
    <property type="entry name" value="INTEGRAL MEMBRANE EFFLUX PROTEIN-RELATED"/>
    <property type="match status" value="1"/>
</dbReference>
<feature type="transmembrane region" description="Helical" evidence="7">
    <location>
        <begin position="12"/>
        <end position="35"/>
    </location>
</feature>
<feature type="transmembrane region" description="Helical" evidence="7">
    <location>
        <begin position="207"/>
        <end position="230"/>
    </location>
</feature>
<feature type="transmembrane region" description="Helical" evidence="7">
    <location>
        <begin position="250"/>
        <end position="270"/>
    </location>
</feature>
<dbReference type="OrthoDB" id="9815525at2"/>
<accession>A0A4R4Q7M0</accession>
<feature type="transmembrane region" description="Helical" evidence="7">
    <location>
        <begin position="371"/>
        <end position="390"/>
    </location>
</feature>
<evidence type="ECO:0000256" key="7">
    <source>
        <dbReference type="SAM" id="Phobius"/>
    </source>
</evidence>
<feature type="transmembrane region" description="Helical" evidence="7">
    <location>
        <begin position="105"/>
        <end position="129"/>
    </location>
</feature>
<dbReference type="Proteomes" id="UP000295075">
    <property type="component" value="Unassembled WGS sequence"/>
</dbReference>
<feature type="transmembrane region" description="Helical" evidence="7">
    <location>
        <begin position="167"/>
        <end position="187"/>
    </location>
</feature>